<comment type="caution">
    <text evidence="1">The sequence shown here is derived from an EMBL/GenBank/DDBJ whole genome shotgun (WGS) entry which is preliminary data.</text>
</comment>
<dbReference type="InterPro" id="IPR052928">
    <property type="entry name" value="Desiccation-related_membrane"/>
</dbReference>
<organism evidence="1 2">
    <name type="scientific">Pedobacter quisquiliarum</name>
    <dbReference type="NCBI Taxonomy" id="1834438"/>
    <lineage>
        <taxon>Bacteria</taxon>
        <taxon>Pseudomonadati</taxon>
        <taxon>Bacteroidota</taxon>
        <taxon>Sphingobacteriia</taxon>
        <taxon>Sphingobacteriales</taxon>
        <taxon>Sphingobacteriaceae</taxon>
        <taxon>Pedobacter</taxon>
    </lineage>
</organism>
<dbReference type="AlphaFoldDB" id="A0A916XA64"/>
<dbReference type="Pfam" id="PF12732">
    <property type="entry name" value="YtxH"/>
    <property type="match status" value="1"/>
</dbReference>
<dbReference type="PANTHER" id="PTHR35792:SF1">
    <property type="entry name" value="SLL0268 PROTEIN"/>
    <property type="match status" value="1"/>
</dbReference>
<protein>
    <recommendedName>
        <fullName evidence="3">Gas vesicle protein</fullName>
    </recommendedName>
</protein>
<keyword evidence="2" id="KW-1185">Reference proteome</keyword>
<dbReference type="EMBL" id="BMIL01000002">
    <property type="protein sequence ID" value="GGC56702.1"/>
    <property type="molecule type" value="Genomic_DNA"/>
</dbReference>
<proteinExistence type="predicted"/>
<reference evidence="1" key="2">
    <citation type="submission" date="2020-09" db="EMBL/GenBank/DDBJ databases">
        <authorList>
            <person name="Sun Q."/>
            <person name="Zhou Y."/>
        </authorList>
    </citation>
    <scope>NUCLEOTIDE SEQUENCE</scope>
    <source>
        <strain evidence="1">CGMCC 1.15343</strain>
    </source>
</reference>
<evidence type="ECO:0008006" key="3">
    <source>
        <dbReference type="Google" id="ProtNLM"/>
    </source>
</evidence>
<dbReference type="InterPro" id="IPR024623">
    <property type="entry name" value="YtxH"/>
</dbReference>
<name>A0A916XA64_9SPHI</name>
<dbReference type="RefSeq" id="WP_188625530.1">
    <property type="nucleotide sequence ID" value="NZ_BMIL01000002.1"/>
</dbReference>
<dbReference type="Proteomes" id="UP000651668">
    <property type="component" value="Unassembled WGS sequence"/>
</dbReference>
<evidence type="ECO:0000313" key="2">
    <source>
        <dbReference type="Proteomes" id="UP000651668"/>
    </source>
</evidence>
<gene>
    <name evidence="1" type="ORF">GCM10011387_07820</name>
</gene>
<evidence type="ECO:0000313" key="1">
    <source>
        <dbReference type="EMBL" id="GGC56702.1"/>
    </source>
</evidence>
<sequence>MNDSSKVLIGLLAGLAAGAALGLLFAPEAGSETRERLGQSFKDLSDTIKEKAAEELDHLSGLKDKVVDKVKGRANNDDEYADELDIA</sequence>
<dbReference type="PANTHER" id="PTHR35792">
    <property type="entry name" value="GENERAL STRESS PROTEIN"/>
    <property type="match status" value="1"/>
</dbReference>
<accession>A0A916XA64</accession>
<reference evidence="1" key="1">
    <citation type="journal article" date="2014" name="Int. J. Syst. Evol. Microbiol.">
        <title>Complete genome sequence of Corynebacterium casei LMG S-19264T (=DSM 44701T), isolated from a smear-ripened cheese.</title>
        <authorList>
            <consortium name="US DOE Joint Genome Institute (JGI-PGF)"/>
            <person name="Walter F."/>
            <person name="Albersmeier A."/>
            <person name="Kalinowski J."/>
            <person name="Ruckert C."/>
        </authorList>
    </citation>
    <scope>NUCLEOTIDE SEQUENCE</scope>
    <source>
        <strain evidence="1">CGMCC 1.15343</strain>
    </source>
</reference>